<sequence>MEEVPLFDRDISLKERGLIETLSEIYSIIITVDQVEKLYLKDVIENENAYTVLTNKLLAQYNTLLSNNENDSDFKEKFGNSITEFSEKYNIIAPNGVIRLEKGIPMTVEHMSNSQSDSGMAKNNINSKHVAEATGNFITVMDAIKLNYRAKDQLHPLLAELLLSINRIGGLHSNDMSNGEKGSDRTFGENKKKLVEWIVKINKMKMSEELDEKEAKELLFDLDIAYKSFFAMLN</sequence>
<evidence type="ECO:0000313" key="9">
    <source>
        <dbReference type="EMBL" id="QLG74812.1"/>
    </source>
</evidence>
<dbReference type="InterPro" id="IPR037202">
    <property type="entry name" value="ESCRT_assembly_dom"/>
</dbReference>
<dbReference type="GO" id="GO:0043328">
    <property type="term" value="P:protein transport to vacuole involved in ubiquitin-dependent protein catabolic process via the multivesicular body sorting pathway"/>
    <property type="evidence" value="ECO:0007669"/>
    <property type="project" value="TreeGrafter"/>
</dbReference>
<feature type="domain" description="VPS28 N-terminal" evidence="8">
    <location>
        <begin position="1"/>
        <end position="110"/>
    </location>
</feature>
<dbReference type="FunFam" id="1.20.120.1130:FF:000001">
    <property type="entry name" value="Vacuolar protein sorting-associated protein 28 homolog"/>
    <property type="match status" value="1"/>
</dbReference>
<dbReference type="EMBL" id="CP058611">
    <property type="protein sequence ID" value="QLG74812.1"/>
    <property type="molecule type" value="Genomic_DNA"/>
</dbReference>
<keyword evidence="3 5" id="KW-0967">Endosome</keyword>
<organism evidence="9 10">
    <name type="scientific">Zygotorulaspora mrakii</name>
    <name type="common">Zygosaccharomyces mrakii</name>
    <dbReference type="NCBI Taxonomy" id="42260"/>
    <lineage>
        <taxon>Eukaryota</taxon>
        <taxon>Fungi</taxon>
        <taxon>Dikarya</taxon>
        <taxon>Ascomycota</taxon>
        <taxon>Saccharomycotina</taxon>
        <taxon>Saccharomycetes</taxon>
        <taxon>Saccharomycetales</taxon>
        <taxon>Saccharomycetaceae</taxon>
        <taxon>Zygotorulaspora</taxon>
    </lineage>
</organism>
<dbReference type="PIRSF" id="PIRSF017535">
    <property type="entry name" value="VPS28"/>
    <property type="match status" value="1"/>
</dbReference>
<comment type="subcellular location">
    <subcellularLocation>
        <location evidence="1">Late endosome membrane</location>
        <topology evidence="1">Peripheral membrane protein</topology>
    </subcellularLocation>
</comment>
<dbReference type="Proteomes" id="UP000509704">
    <property type="component" value="Chromosome 8"/>
</dbReference>
<dbReference type="PANTHER" id="PTHR12937">
    <property type="entry name" value="VACUOLAR PROTEIN SORTING 28, ISOFORM 2 VPS28"/>
    <property type="match status" value="1"/>
</dbReference>
<dbReference type="OrthoDB" id="2671at2759"/>
<reference evidence="9 10" key="1">
    <citation type="submission" date="2020-07" db="EMBL/GenBank/DDBJ databases">
        <title>The yeast mating-type switching endonuclease HO is a domesticated member of an unorthodox homing genetic element family.</title>
        <authorList>
            <person name="Coughlan A.Y."/>
            <person name="Lombardi L."/>
            <person name="Braun-Galleani S."/>
            <person name="Martos A.R."/>
            <person name="Galeote V."/>
            <person name="Bigey F."/>
            <person name="Dequin S."/>
            <person name="Byrne K.P."/>
            <person name="Wolfe K.H."/>
        </authorList>
    </citation>
    <scope>NUCLEOTIDE SEQUENCE [LARGE SCALE GENOMIC DNA]</scope>
    <source>
        <strain evidence="9 10">NRRL Y-6702</strain>
    </source>
</reference>
<evidence type="ECO:0000256" key="4">
    <source>
        <dbReference type="ARBA" id="ARBA00022927"/>
    </source>
</evidence>
<dbReference type="GO" id="GO:0031902">
    <property type="term" value="C:late endosome membrane"/>
    <property type="evidence" value="ECO:0007669"/>
    <property type="project" value="UniProtKB-SubCell"/>
</dbReference>
<dbReference type="PROSITE" id="PS51310">
    <property type="entry name" value="VPS28_C"/>
    <property type="match status" value="1"/>
</dbReference>
<dbReference type="SUPFAM" id="SSF140427">
    <property type="entry name" value="VPS28 C-terminal domain-like"/>
    <property type="match status" value="1"/>
</dbReference>
<keyword evidence="4 5" id="KW-0653">Protein transport</keyword>
<comment type="function">
    <text evidence="5">Component of the ESCRT-I complex (endosomal sorting complex required for transport I), a regulator of vesicular trafficking process.</text>
</comment>
<dbReference type="Pfam" id="PF03997">
    <property type="entry name" value="VPS28"/>
    <property type="match status" value="1"/>
</dbReference>
<gene>
    <name evidence="9" type="ORF">HG535_0H01390</name>
</gene>
<dbReference type="InterPro" id="IPR007143">
    <property type="entry name" value="Vps28"/>
</dbReference>
<dbReference type="PROSITE" id="PS51313">
    <property type="entry name" value="VPS28_N"/>
    <property type="match status" value="1"/>
</dbReference>
<dbReference type="KEGG" id="zmk:HG535_0H01390"/>
<dbReference type="InterPro" id="IPR038358">
    <property type="entry name" value="VPS28_N_sf"/>
</dbReference>
<keyword evidence="10" id="KW-1185">Reference proteome</keyword>
<feature type="domain" description="VPS28 C-terminal" evidence="7">
    <location>
        <begin position="125"/>
        <end position="234"/>
    </location>
</feature>
<keyword evidence="2 5" id="KW-0813">Transport</keyword>
<dbReference type="GO" id="GO:0000813">
    <property type="term" value="C:ESCRT I complex"/>
    <property type="evidence" value="ECO:0007669"/>
    <property type="project" value="UniProtKB-UniRule"/>
</dbReference>
<proteinExistence type="inferred from homology"/>
<dbReference type="GO" id="GO:0044877">
    <property type="term" value="F:protein-containing complex binding"/>
    <property type="evidence" value="ECO:0007669"/>
    <property type="project" value="TreeGrafter"/>
</dbReference>
<evidence type="ECO:0000256" key="1">
    <source>
        <dbReference type="ARBA" id="ARBA00004633"/>
    </source>
</evidence>
<evidence type="ECO:0000259" key="7">
    <source>
        <dbReference type="PROSITE" id="PS51310"/>
    </source>
</evidence>
<evidence type="ECO:0000256" key="6">
    <source>
        <dbReference type="PROSITE-ProRule" id="PRU00642"/>
    </source>
</evidence>
<dbReference type="PANTHER" id="PTHR12937:SF0">
    <property type="entry name" value="VACUOLAR PROTEIN SORTING-ASSOCIATED PROTEIN 28 HOMOLOG"/>
    <property type="match status" value="1"/>
</dbReference>
<accession>A0A7H9BAQ7</accession>
<dbReference type="InterPro" id="IPR017898">
    <property type="entry name" value="VPS28_N"/>
</dbReference>
<dbReference type="SUPFAM" id="SSF140111">
    <property type="entry name" value="Endosomal sorting complex assembly domain"/>
    <property type="match status" value="1"/>
</dbReference>
<evidence type="ECO:0000256" key="2">
    <source>
        <dbReference type="ARBA" id="ARBA00022448"/>
    </source>
</evidence>
<dbReference type="InterPro" id="IPR037206">
    <property type="entry name" value="VPS28_C_sf"/>
</dbReference>
<evidence type="ECO:0000256" key="5">
    <source>
        <dbReference type="PIRNR" id="PIRNR017535"/>
    </source>
</evidence>
<dbReference type="InterPro" id="IPR017899">
    <property type="entry name" value="VPS28_C"/>
</dbReference>
<dbReference type="AlphaFoldDB" id="A0A7H9BAQ7"/>
<comment type="similarity">
    <text evidence="5 6">Belongs to the VPS28 family.</text>
</comment>
<dbReference type="GeneID" id="59238615"/>
<name>A0A7H9BAQ7_ZYGMR</name>
<dbReference type="Gene3D" id="1.20.1440.200">
    <property type="match status" value="1"/>
</dbReference>
<evidence type="ECO:0000259" key="8">
    <source>
        <dbReference type="PROSITE" id="PS51313"/>
    </source>
</evidence>
<evidence type="ECO:0000256" key="3">
    <source>
        <dbReference type="ARBA" id="ARBA00022753"/>
    </source>
</evidence>
<protein>
    <recommendedName>
        <fullName evidence="5">Vacuolar protein sorting-associated protein 28</fullName>
    </recommendedName>
    <alternativeName>
        <fullName evidence="5">ESCRT-I complex subunit VPS28</fullName>
    </alternativeName>
</protein>
<evidence type="ECO:0000313" key="10">
    <source>
        <dbReference type="Proteomes" id="UP000509704"/>
    </source>
</evidence>
<dbReference type="Gene3D" id="1.20.120.1130">
    <property type="match status" value="1"/>
</dbReference>
<dbReference type="RefSeq" id="XP_037146537.1">
    <property type="nucleotide sequence ID" value="XM_037290642.1"/>
</dbReference>